<dbReference type="EMBL" id="LDOV01000018">
    <property type="protein sequence ID" value="KLV00916.1"/>
    <property type="molecule type" value="Genomic_DNA"/>
</dbReference>
<dbReference type="PANTHER" id="PTHR43030">
    <property type="entry name" value="PHOSPHOENOLPYRUVATE SYNTHASE"/>
    <property type="match status" value="1"/>
</dbReference>
<evidence type="ECO:0000313" key="9">
    <source>
        <dbReference type="Proteomes" id="UP000036426"/>
    </source>
</evidence>
<reference evidence="7 9" key="2">
    <citation type="submission" date="2015-05" db="EMBL/GenBank/DDBJ databases">
        <title>Photobacterium galathea sp. nov.</title>
        <authorList>
            <person name="Machado H."/>
            <person name="Gram L."/>
        </authorList>
    </citation>
    <scope>NUCLEOTIDE SEQUENCE [LARGE SCALE GENOMIC DNA]</scope>
    <source>
        <strain evidence="7 9">DSM 25995</strain>
    </source>
</reference>
<evidence type="ECO:0000256" key="4">
    <source>
        <dbReference type="ARBA" id="ARBA00022840"/>
    </source>
</evidence>
<keyword evidence="6" id="KW-0808">Transferase</keyword>
<dbReference type="GO" id="GO:0046872">
    <property type="term" value="F:metal ion binding"/>
    <property type="evidence" value="ECO:0007669"/>
    <property type="project" value="UniProtKB-KW"/>
</dbReference>
<dbReference type="InterPro" id="IPR006319">
    <property type="entry name" value="PEP_synth"/>
</dbReference>
<dbReference type="Proteomes" id="UP000036426">
    <property type="component" value="Unassembled WGS sequence"/>
</dbReference>
<comment type="caution">
    <text evidence="6">The sequence shown here is derived from an EMBL/GenBank/DDBJ whole genome shotgun (WGS) entry which is preliminary data.</text>
</comment>
<evidence type="ECO:0000256" key="1">
    <source>
        <dbReference type="ARBA" id="ARBA00007837"/>
    </source>
</evidence>
<keyword evidence="2" id="KW-0479">Metal-binding</keyword>
<dbReference type="GO" id="GO:0005524">
    <property type="term" value="F:ATP binding"/>
    <property type="evidence" value="ECO:0007669"/>
    <property type="project" value="UniProtKB-KW"/>
</dbReference>
<evidence type="ECO:0000313" key="6">
    <source>
        <dbReference type="EMBL" id="GAL03761.1"/>
    </source>
</evidence>
<evidence type="ECO:0000256" key="2">
    <source>
        <dbReference type="ARBA" id="ARBA00022723"/>
    </source>
</evidence>
<dbReference type="InterPro" id="IPR000121">
    <property type="entry name" value="PEP_util_C"/>
</dbReference>
<sequence>MTNSAQSDLQVLTLLQSSAQLPAVGKDIGLFSLDDFIQELSIHPYAAAYSTLLPAPTQHALLSQCDNNPAEYFVSMLTAQLVNAAQQVGDMPLYVRMTGADSQARQSLLGAELEAAEVNPLLGQRGVSRYADARFRHSFELECEAIKRARNDAGMKNIELVIPFARTFSEAATVIDLLAEQGLCRGAQGLKVHLQVALPANALLADKFLQYFDGLVIDIDQIAQFTLGLDLAHPALDYLYDRQNDAVIALVKQALDAAMAVDKPCRVMSQFIQSSPNWQAWLQEQGITRVITYAASSDAE</sequence>
<name>A0A090QLF6_9GAMM</name>
<dbReference type="RefSeq" id="WP_047874303.1">
    <property type="nucleotide sequence ID" value="NZ_BMYC01000017.1"/>
</dbReference>
<dbReference type="Proteomes" id="UP000029227">
    <property type="component" value="Unassembled WGS sequence"/>
</dbReference>
<dbReference type="OrthoDB" id="5854851at2"/>
<evidence type="ECO:0000313" key="7">
    <source>
        <dbReference type="EMBL" id="KLV00916.1"/>
    </source>
</evidence>
<reference evidence="6 8" key="1">
    <citation type="journal article" date="2014" name="Genome Announc.">
        <title>Draft Genome Sequences of Two Vibrionaceae Species, Vibrio ponticus C121 and Photobacterium aphoticum C119, Isolated as Coral Reef Microbiota.</title>
        <authorList>
            <person name="Al-saari N."/>
            <person name="Meirelles P.M."/>
            <person name="Mino S."/>
            <person name="Suda W."/>
            <person name="Oshima K."/>
            <person name="Hattori M."/>
            <person name="Ohkuma M."/>
            <person name="Thompson F.L."/>
            <person name="Gomez-Gil B."/>
            <person name="Sawabe T."/>
            <person name="Sawabe T."/>
        </authorList>
    </citation>
    <scope>NUCLEOTIDE SEQUENCE [LARGE SCALE GENOMIC DNA]</scope>
    <source>
        <strain evidence="6 8">JCM 19237</strain>
    </source>
</reference>
<feature type="domain" description="PEP-utilising enzyme C-terminal" evidence="5">
    <location>
        <begin position="77"/>
        <end position="289"/>
    </location>
</feature>
<dbReference type="Pfam" id="PF02896">
    <property type="entry name" value="PEP-utilizers_C"/>
    <property type="match status" value="1"/>
</dbReference>
<keyword evidence="4" id="KW-0067">ATP-binding</keyword>
<dbReference type="eggNOG" id="COG1080">
    <property type="taxonomic scope" value="Bacteria"/>
</dbReference>
<proteinExistence type="inferred from homology"/>
<dbReference type="InterPro" id="IPR040442">
    <property type="entry name" value="Pyrv_kinase-like_dom_sf"/>
</dbReference>
<dbReference type="AlphaFoldDB" id="A0A090QLF6"/>
<evidence type="ECO:0000313" key="8">
    <source>
        <dbReference type="Proteomes" id="UP000029227"/>
    </source>
</evidence>
<organism evidence="6 8">
    <name type="scientific">Photobacterium aphoticum</name>
    <dbReference type="NCBI Taxonomy" id="754436"/>
    <lineage>
        <taxon>Bacteria</taxon>
        <taxon>Pseudomonadati</taxon>
        <taxon>Pseudomonadota</taxon>
        <taxon>Gammaproteobacteria</taxon>
        <taxon>Vibrionales</taxon>
        <taxon>Vibrionaceae</taxon>
        <taxon>Photobacterium</taxon>
    </lineage>
</organism>
<evidence type="ECO:0000256" key="3">
    <source>
        <dbReference type="ARBA" id="ARBA00022741"/>
    </source>
</evidence>
<dbReference type="SUPFAM" id="SSF51621">
    <property type="entry name" value="Phosphoenolpyruvate/pyruvate domain"/>
    <property type="match status" value="1"/>
</dbReference>
<dbReference type="PATRIC" id="fig|754436.4.peg.2162"/>
<evidence type="ECO:0000259" key="5">
    <source>
        <dbReference type="Pfam" id="PF02896"/>
    </source>
</evidence>
<gene>
    <name evidence="7" type="ORF">ABT58_10205</name>
    <name evidence="6" type="ORF">JCM19237_6655</name>
</gene>
<dbReference type="Gene3D" id="3.20.20.60">
    <property type="entry name" value="Phosphoenolpyruvate-binding domains"/>
    <property type="match status" value="1"/>
</dbReference>
<keyword evidence="3" id="KW-0547">Nucleotide-binding</keyword>
<protein>
    <submittedName>
        <fullName evidence="6">Phosphoenolpyruvate synthase</fullName>
        <ecNumber evidence="6">2.7.9.2</ecNumber>
    </submittedName>
    <submittedName>
        <fullName evidence="7">Phosphoenolpyruvate-utilizing protein</fullName>
    </submittedName>
</protein>
<keyword evidence="6" id="KW-0670">Pyruvate</keyword>
<dbReference type="GO" id="GO:0008986">
    <property type="term" value="F:pyruvate, water dikinase activity"/>
    <property type="evidence" value="ECO:0007669"/>
    <property type="project" value="UniProtKB-EC"/>
</dbReference>
<dbReference type="PANTHER" id="PTHR43030:SF1">
    <property type="entry name" value="PHOSPHOENOLPYRUVATE SYNTHASE"/>
    <property type="match status" value="1"/>
</dbReference>
<keyword evidence="9" id="KW-1185">Reference proteome</keyword>
<comment type="similarity">
    <text evidence="1">Belongs to the PEP-utilizing enzyme family.</text>
</comment>
<accession>A0A090QLF6</accession>
<dbReference type="STRING" id="754436.JCM19237_6655"/>
<dbReference type="EC" id="2.7.9.2" evidence="6"/>
<dbReference type="EMBL" id="BBMN01000002">
    <property type="protein sequence ID" value="GAL03761.1"/>
    <property type="molecule type" value="Genomic_DNA"/>
</dbReference>
<dbReference type="InterPro" id="IPR015813">
    <property type="entry name" value="Pyrv/PenolPyrv_kinase-like_dom"/>
</dbReference>